<dbReference type="EMBL" id="MN738839">
    <property type="protein sequence ID" value="QHT39247.1"/>
    <property type="molecule type" value="Genomic_DNA"/>
</dbReference>
<protein>
    <recommendedName>
        <fullName evidence="1">Phage tail assembly chaperone-like domain-containing protein</fullName>
    </recommendedName>
</protein>
<accession>A0A6C0FBL7</accession>
<evidence type="ECO:0000259" key="1">
    <source>
        <dbReference type="Pfam" id="PF16778"/>
    </source>
</evidence>
<dbReference type="Pfam" id="PF16778">
    <property type="entry name" value="Phage_tail_APC"/>
    <property type="match status" value="1"/>
</dbReference>
<dbReference type="Gene3D" id="6.10.140.1310">
    <property type="match status" value="1"/>
</dbReference>
<organism evidence="2">
    <name type="scientific">viral metagenome</name>
    <dbReference type="NCBI Taxonomy" id="1070528"/>
    <lineage>
        <taxon>unclassified sequences</taxon>
        <taxon>metagenomes</taxon>
        <taxon>organismal metagenomes</taxon>
    </lineage>
</organism>
<sequence>MNNPDHDILKWDLIRIQRNKLLRKTDIYVLPDFPHADDTIKNDWLTYRQKLRDFPSSIDISTILFDEEGVLTGINWPTQPS</sequence>
<dbReference type="AlphaFoldDB" id="A0A6C0FBL7"/>
<feature type="domain" description="Phage tail assembly chaperone-like" evidence="1">
    <location>
        <begin position="13"/>
        <end position="80"/>
    </location>
</feature>
<evidence type="ECO:0000313" key="2">
    <source>
        <dbReference type="EMBL" id="QHT39247.1"/>
    </source>
</evidence>
<reference evidence="2" key="1">
    <citation type="journal article" date="2020" name="Nature">
        <title>Giant virus diversity and host interactions through global metagenomics.</title>
        <authorList>
            <person name="Schulz F."/>
            <person name="Roux S."/>
            <person name="Paez-Espino D."/>
            <person name="Jungbluth S."/>
            <person name="Walsh D.A."/>
            <person name="Denef V.J."/>
            <person name="McMahon K.D."/>
            <person name="Konstantinidis K.T."/>
            <person name="Eloe-Fadrosh E.A."/>
            <person name="Kyrpides N.C."/>
            <person name="Woyke T."/>
        </authorList>
    </citation>
    <scope>NUCLEOTIDE SEQUENCE</scope>
    <source>
        <strain evidence="2">GVMAG-S-ERX556126-94</strain>
    </source>
</reference>
<name>A0A6C0FBL7_9ZZZZ</name>
<dbReference type="InterPro" id="IPR031893">
    <property type="entry name" value="Phage_tail_APC"/>
</dbReference>
<proteinExistence type="predicted"/>